<dbReference type="Proteomes" id="UP000887580">
    <property type="component" value="Unplaced"/>
</dbReference>
<dbReference type="WBParaSite" id="PS1159_v2.g2401.t1">
    <property type="protein sequence ID" value="PS1159_v2.g2401.t1"/>
    <property type="gene ID" value="PS1159_v2.g2401"/>
</dbReference>
<evidence type="ECO:0000313" key="2">
    <source>
        <dbReference type="WBParaSite" id="PS1159_v2.g2401.t1"/>
    </source>
</evidence>
<sequence length="130" mass="15417">MTMDTVVVVVDDADVVVQPRQNCIVKHDRRLDTNQEKFERKIRLNKNVSVISKVHVQYFKVFVLPKLICTFTNVLYETYFHDYRFSCNLSFSFFFPKILIFFDIVLSSPTEDMVVFFLSTITVFKVIDFH</sequence>
<reference evidence="2" key="1">
    <citation type="submission" date="2022-11" db="UniProtKB">
        <authorList>
            <consortium name="WormBaseParasite"/>
        </authorList>
    </citation>
    <scope>IDENTIFICATION</scope>
</reference>
<name>A0AC35G4L8_9BILA</name>
<accession>A0AC35G4L8</accession>
<proteinExistence type="predicted"/>
<evidence type="ECO:0000313" key="1">
    <source>
        <dbReference type="Proteomes" id="UP000887580"/>
    </source>
</evidence>
<protein>
    <submittedName>
        <fullName evidence="2">Uncharacterized protein</fullName>
    </submittedName>
</protein>
<organism evidence="1 2">
    <name type="scientific">Panagrolaimus sp. PS1159</name>
    <dbReference type="NCBI Taxonomy" id="55785"/>
    <lineage>
        <taxon>Eukaryota</taxon>
        <taxon>Metazoa</taxon>
        <taxon>Ecdysozoa</taxon>
        <taxon>Nematoda</taxon>
        <taxon>Chromadorea</taxon>
        <taxon>Rhabditida</taxon>
        <taxon>Tylenchina</taxon>
        <taxon>Panagrolaimomorpha</taxon>
        <taxon>Panagrolaimoidea</taxon>
        <taxon>Panagrolaimidae</taxon>
        <taxon>Panagrolaimus</taxon>
    </lineage>
</organism>